<evidence type="ECO:0000256" key="2">
    <source>
        <dbReference type="HAMAP-Rule" id="MF_00518"/>
    </source>
</evidence>
<dbReference type="PANTHER" id="PTHR10472:SF5">
    <property type="entry name" value="D-AMINOACYL-TRNA DEACYLASE 1"/>
    <property type="match status" value="1"/>
</dbReference>
<dbReference type="EC" id="3.1.1.96" evidence="2"/>
<proteinExistence type="inferred from homology"/>
<dbReference type="Proteomes" id="UP001484097">
    <property type="component" value="Unassembled WGS sequence"/>
</dbReference>
<comment type="caution">
    <text evidence="3">The sequence shown here is derived from an EMBL/GenBank/DDBJ whole genome shotgun (WGS) entry which is preliminary data.</text>
</comment>
<reference evidence="3 4" key="1">
    <citation type="submission" date="2024-05" db="EMBL/GenBank/DDBJ databases">
        <authorList>
            <person name="Yi C."/>
        </authorList>
    </citation>
    <scope>NUCLEOTIDE SEQUENCE [LARGE SCALE GENOMIC DNA]</scope>
    <source>
        <strain evidence="3 4">XS13</strain>
    </source>
</reference>
<dbReference type="InterPro" id="IPR023509">
    <property type="entry name" value="DTD-like_sf"/>
</dbReference>
<evidence type="ECO:0000256" key="1">
    <source>
        <dbReference type="ARBA" id="ARBA00009673"/>
    </source>
</evidence>
<comment type="similarity">
    <text evidence="1 2">Belongs to the DTD family.</text>
</comment>
<keyword evidence="2" id="KW-0963">Cytoplasm</keyword>
<dbReference type="NCBIfam" id="TIGR00256">
    <property type="entry name" value="D-aminoacyl-tRNA deacylase"/>
    <property type="match status" value="1"/>
</dbReference>
<dbReference type="Gene3D" id="3.50.80.10">
    <property type="entry name" value="D-tyrosyl-tRNA(Tyr) deacylase"/>
    <property type="match status" value="1"/>
</dbReference>
<evidence type="ECO:0000313" key="3">
    <source>
        <dbReference type="EMBL" id="MEO9249283.1"/>
    </source>
</evidence>
<keyword evidence="2" id="KW-0820">tRNA-binding</keyword>
<dbReference type="Pfam" id="PF02580">
    <property type="entry name" value="Tyr_Deacylase"/>
    <property type="match status" value="1"/>
</dbReference>
<sequence length="150" mass="16131">MRALLQRARTASVTVDGTVTGHLDSPGLVVLLGVSAEDTEAEARQLAEKTAHLRVLEDEASLVSAGAGALVVSQFTLYGDVRRGRRPSWSRSARGDHAEPLYELFMAELERAGVPVERGVFGAMMDVALVNSGPFTVWVDTDELKGPRRG</sequence>
<keyword evidence="4" id="KW-1185">Reference proteome</keyword>
<comment type="subunit">
    <text evidence="2">Homodimer.</text>
</comment>
<dbReference type="PANTHER" id="PTHR10472">
    <property type="entry name" value="D-TYROSYL-TRNA TYR DEACYLASE"/>
    <property type="match status" value="1"/>
</dbReference>
<comment type="catalytic activity">
    <reaction evidence="2">
        <text>glycyl-tRNA(Ala) + H2O = tRNA(Ala) + glycine + H(+)</text>
        <dbReference type="Rhea" id="RHEA:53744"/>
        <dbReference type="Rhea" id="RHEA-COMP:9657"/>
        <dbReference type="Rhea" id="RHEA-COMP:13640"/>
        <dbReference type="ChEBI" id="CHEBI:15377"/>
        <dbReference type="ChEBI" id="CHEBI:15378"/>
        <dbReference type="ChEBI" id="CHEBI:57305"/>
        <dbReference type="ChEBI" id="CHEBI:78442"/>
        <dbReference type="ChEBI" id="CHEBI:78522"/>
    </reaction>
</comment>
<dbReference type="SUPFAM" id="SSF69500">
    <property type="entry name" value="DTD-like"/>
    <property type="match status" value="1"/>
</dbReference>
<comment type="catalytic activity">
    <reaction evidence="2">
        <text>a D-aminoacyl-tRNA + H2O = a tRNA + a D-alpha-amino acid + H(+)</text>
        <dbReference type="Rhea" id="RHEA:13953"/>
        <dbReference type="Rhea" id="RHEA-COMP:10123"/>
        <dbReference type="Rhea" id="RHEA-COMP:10124"/>
        <dbReference type="ChEBI" id="CHEBI:15377"/>
        <dbReference type="ChEBI" id="CHEBI:15378"/>
        <dbReference type="ChEBI" id="CHEBI:59871"/>
        <dbReference type="ChEBI" id="CHEBI:78442"/>
        <dbReference type="ChEBI" id="CHEBI:79333"/>
        <dbReference type="EC" id="3.1.1.96"/>
    </reaction>
</comment>
<keyword evidence="2 3" id="KW-0378">Hydrolase</keyword>
<feature type="short sequence motif" description="Gly-cisPro motif, important for rejection of L-amino acids" evidence="2">
    <location>
        <begin position="133"/>
        <end position="134"/>
    </location>
</feature>
<dbReference type="InterPro" id="IPR003732">
    <property type="entry name" value="Daa-tRNA_deacyls_DTD"/>
</dbReference>
<evidence type="ECO:0000313" key="4">
    <source>
        <dbReference type="Proteomes" id="UP001484097"/>
    </source>
</evidence>
<protein>
    <recommendedName>
        <fullName evidence="2">D-aminoacyl-tRNA deacylase</fullName>
        <shortName evidence="2">DTD</shortName>
        <ecNumber evidence="2">3.1.1.96</ecNumber>
    </recommendedName>
    <alternativeName>
        <fullName evidence="2">Gly-tRNA(Ala) deacylase</fullName>
        <ecNumber evidence="2">3.1.1.-</ecNumber>
    </alternativeName>
</protein>
<dbReference type="RefSeq" id="WP_309810020.1">
    <property type="nucleotide sequence ID" value="NZ_JBDXMX010000014.1"/>
</dbReference>
<dbReference type="GO" id="GO:0051499">
    <property type="term" value="F:D-aminoacyl-tRNA deacylase activity"/>
    <property type="evidence" value="ECO:0007669"/>
    <property type="project" value="UniProtKB-EC"/>
</dbReference>
<comment type="domain">
    <text evidence="2">A Gly-cisPro motif from one monomer fits into the active site of the other monomer to allow specific chiral rejection of L-amino acids.</text>
</comment>
<comment type="subcellular location">
    <subcellularLocation>
        <location evidence="2">Cytoplasm</location>
    </subcellularLocation>
</comment>
<dbReference type="HAMAP" id="MF_00518">
    <property type="entry name" value="Deacylase_Dtd"/>
    <property type="match status" value="1"/>
</dbReference>
<dbReference type="EMBL" id="JBDXMX010000014">
    <property type="protein sequence ID" value="MEO9249283.1"/>
    <property type="molecule type" value="Genomic_DNA"/>
</dbReference>
<accession>A0ABV0IM84</accession>
<keyword evidence="2" id="KW-0694">RNA-binding</keyword>
<organism evidence="3 4">
    <name type="scientific">Citricoccus nitrophenolicus</name>
    <dbReference type="NCBI Taxonomy" id="863575"/>
    <lineage>
        <taxon>Bacteria</taxon>
        <taxon>Bacillati</taxon>
        <taxon>Actinomycetota</taxon>
        <taxon>Actinomycetes</taxon>
        <taxon>Micrococcales</taxon>
        <taxon>Micrococcaceae</taxon>
        <taxon>Citricoccus</taxon>
    </lineage>
</organism>
<name>A0ABV0IM84_9MICC</name>
<comment type="function">
    <text evidence="2">An aminoacyl-tRNA editing enzyme that deacylates mischarged D-aminoacyl-tRNAs. Also deacylates mischarged glycyl-tRNA(Ala), protecting cells against glycine mischarging by AlaRS. Acts via tRNA-based rather than protein-based catalysis; rejects L-amino acids rather than detecting D-amino acids in the active site. By recycling D-aminoacyl-tRNA to D-amino acids and free tRNA molecules, this enzyme counteracts the toxicity associated with the formation of D-aminoacyl-tRNA entities in vivo and helps enforce protein L-homochirality.</text>
</comment>
<gene>
    <name evidence="2 3" type="primary">dtd</name>
    <name evidence="3" type="ORF">ABDK96_16490</name>
</gene>
<dbReference type="EC" id="3.1.1.-" evidence="2"/>